<organism evidence="2 3">
    <name type="scientific">Macleaya cordata</name>
    <name type="common">Five-seeded plume-poppy</name>
    <name type="synonym">Bocconia cordata</name>
    <dbReference type="NCBI Taxonomy" id="56857"/>
    <lineage>
        <taxon>Eukaryota</taxon>
        <taxon>Viridiplantae</taxon>
        <taxon>Streptophyta</taxon>
        <taxon>Embryophyta</taxon>
        <taxon>Tracheophyta</taxon>
        <taxon>Spermatophyta</taxon>
        <taxon>Magnoliopsida</taxon>
        <taxon>Ranunculales</taxon>
        <taxon>Papaveraceae</taxon>
        <taxon>Papaveroideae</taxon>
        <taxon>Macleaya</taxon>
    </lineage>
</organism>
<evidence type="ECO:0000313" key="3">
    <source>
        <dbReference type="Proteomes" id="UP000195402"/>
    </source>
</evidence>
<dbReference type="EMBL" id="MVGT01003118">
    <property type="protein sequence ID" value="OVA05284.1"/>
    <property type="molecule type" value="Genomic_DNA"/>
</dbReference>
<proteinExistence type="predicted"/>
<protein>
    <submittedName>
        <fullName evidence="2">VQ</fullName>
    </submittedName>
</protein>
<dbReference type="PANTHER" id="PTHR33624:SF17">
    <property type="entry name" value="OS07G0687400 PROTEIN"/>
    <property type="match status" value="1"/>
</dbReference>
<dbReference type="PANTHER" id="PTHR33624">
    <property type="entry name" value="SIGMA FACTOR BINDING PROTEIN 1, CHLOROPLASTIC"/>
    <property type="match status" value="1"/>
</dbReference>
<name>A0A200Q495_MACCD</name>
<keyword evidence="3" id="KW-1185">Reference proteome</keyword>
<reference evidence="2 3" key="1">
    <citation type="journal article" date="2017" name="Mol. Plant">
        <title>The Genome of Medicinal Plant Macleaya cordata Provides New Insights into Benzylisoquinoline Alkaloids Metabolism.</title>
        <authorList>
            <person name="Liu X."/>
            <person name="Liu Y."/>
            <person name="Huang P."/>
            <person name="Ma Y."/>
            <person name="Qing Z."/>
            <person name="Tang Q."/>
            <person name="Cao H."/>
            <person name="Cheng P."/>
            <person name="Zheng Y."/>
            <person name="Yuan Z."/>
            <person name="Zhou Y."/>
            <person name="Liu J."/>
            <person name="Tang Z."/>
            <person name="Zhuo Y."/>
            <person name="Zhang Y."/>
            <person name="Yu L."/>
            <person name="Huang J."/>
            <person name="Yang P."/>
            <person name="Peng Q."/>
            <person name="Zhang J."/>
            <person name="Jiang W."/>
            <person name="Zhang Z."/>
            <person name="Lin K."/>
            <person name="Ro D.K."/>
            <person name="Chen X."/>
            <person name="Xiong X."/>
            <person name="Shang Y."/>
            <person name="Huang S."/>
            <person name="Zeng J."/>
        </authorList>
    </citation>
    <scope>NUCLEOTIDE SEQUENCE [LARGE SCALE GENOMIC DNA]</scope>
    <source>
        <strain evidence="3">cv. BLH2017</strain>
        <tissue evidence="2">Root</tissue>
    </source>
</reference>
<dbReference type="InParanoid" id="A0A200Q495"/>
<dbReference type="AlphaFoldDB" id="A0A200Q495"/>
<dbReference type="InterPro" id="IPR008889">
    <property type="entry name" value="VQ"/>
</dbReference>
<gene>
    <name evidence="2" type="ORF">BVC80_441g24</name>
</gene>
<feature type="domain" description="VQ" evidence="1">
    <location>
        <begin position="31"/>
        <end position="57"/>
    </location>
</feature>
<dbReference type="OrthoDB" id="1929840at2759"/>
<evidence type="ECO:0000259" key="1">
    <source>
        <dbReference type="Pfam" id="PF05678"/>
    </source>
</evidence>
<dbReference type="Pfam" id="PF05678">
    <property type="entry name" value="VQ"/>
    <property type="match status" value="1"/>
</dbReference>
<dbReference type="InterPro" id="IPR039335">
    <property type="entry name" value="SIB1/2"/>
</dbReference>
<comment type="caution">
    <text evidence="2">The sequence shown here is derived from an EMBL/GenBank/DDBJ whole genome shotgun (WGS) entry which is preliminary data.</text>
</comment>
<accession>A0A200Q495</accession>
<evidence type="ECO:0000313" key="2">
    <source>
        <dbReference type="EMBL" id="OVA05284.1"/>
    </source>
</evidence>
<sequence length="129" mass="14460">MDKLKVQNQYSKSKRNTKKIKKEPMKIIYISDPMMFKASNSVEFKTLVQQLTGQDSPASSSEVATEFPCIGTSSTMITDEIVDEEHSNNTVSSVEFTFDDYDYSKGMIDTIAGITPPVSLYDGIFLHEV</sequence>
<dbReference type="Proteomes" id="UP000195402">
    <property type="component" value="Unassembled WGS sequence"/>
</dbReference>